<sequence length="162" mass="17521">MIVRRARWGAAGAAAEGERGAVPYEYLEHQADIGLEATGATLEEALSDGVTGLLHLLVDVETVEPREEVPVQASADDPGALFVSLLNAVLAAIDLHGMFFREFRLIRVEQEDGQWVAEGVLAGEPIDLGRHAVEIEVKAATYGGFLAEHTGQGWRFRCVLDL</sequence>
<dbReference type="GO" id="GO:0008033">
    <property type="term" value="P:tRNA processing"/>
    <property type="evidence" value="ECO:0007669"/>
    <property type="project" value="UniProtKB-KW"/>
</dbReference>
<dbReference type="EMBL" id="JAMSLR010000007">
    <property type="protein sequence ID" value="MCM8749609.1"/>
    <property type="molecule type" value="Genomic_DNA"/>
</dbReference>
<keyword evidence="7" id="KW-1185">Reference proteome</keyword>
<evidence type="ECO:0000256" key="4">
    <source>
        <dbReference type="ARBA" id="ARBA00022837"/>
    </source>
</evidence>
<evidence type="ECO:0000313" key="7">
    <source>
        <dbReference type="Proteomes" id="UP001165306"/>
    </source>
</evidence>
<dbReference type="Gene3D" id="3.55.10.10">
    <property type="entry name" value="Archease domain"/>
    <property type="match status" value="1"/>
</dbReference>
<reference evidence="6" key="1">
    <citation type="submission" date="2022-06" db="EMBL/GenBank/DDBJ databases">
        <title>CFH 74404 Thermomicrobiaceae sp.</title>
        <authorList>
            <person name="Ming H."/>
            <person name="Li W.-J."/>
            <person name="Zhao Z."/>
        </authorList>
    </citation>
    <scope>NUCLEOTIDE SEQUENCE</scope>
    <source>
        <strain evidence="6">CFH 74404</strain>
    </source>
</reference>
<evidence type="ECO:0000256" key="3">
    <source>
        <dbReference type="ARBA" id="ARBA00022723"/>
    </source>
</evidence>
<dbReference type="Proteomes" id="UP001165306">
    <property type="component" value="Unassembled WGS sequence"/>
</dbReference>
<dbReference type="InterPro" id="IPR023572">
    <property type="entry name" value="Archease_dom"/>
</dbReference>
<comment type="similarity">
    <text evidence="1">Belongs to the archease family.</text>
</comment>
<dbReference type="InterPro" id="IPR002804">
    <property type="entry name" value="Archease"/>
</dbReference>
<dbReference type="Pfam" id="PF01951">
    <property type="entry name" value="Archease"/>
    <property type="match status" value="1"/>
</dbReference>
<dbReference type="PANTHER" id="PTHR12682">
    <property type="entry name" value="ARCHEASE"/>
    <property type="match status" value="1"/>
</dbReference>
<gene>
    <name evidence="6" type="ORF">NET02_10655</name>
</gene>
<feature type="domain" description="Archease" evidence="5">
    <location>
        <begin position="24"/>
        <end position="162"/>
    </location>
</feature>
<evidence type="ECO:0000259" key="5">
    <source>
        <dbReference type="Pfam" id="PF01951"/>
    </source>
</evidence>
<name>A0AA42BBA1_9BACT</name>
<proteinExistence type="inferred from homology"/>
<keyword evidence="2" id="KW-0819">tRNA processing</keyword>
<accession>A0AA42BBA1</accession>
<dbReference type="GO" id="GO:0046872">
    <property type="term" value="F:metal ion binding"/>
    <property type="evidence" value="ECO:0007669"/>
    <property type="project" value="UniProtKB-KW"/>
</dbReference>
<dbReference type="SUPFAM" id="SSF69819">
    <property type="entry name" value="MTH1598-like"/>
    <property type="match status" value="1"/>
</dbReference>
<comment type="caution">
    <text evidence="6">The sequence shown here is derived from an EMBL/GenBank/DDBJ whole genome shotgun (WGS) entry which is preliminary data.</text>
</comment>
<keyword evidence="4" id="KW-0106">Calcium</keyword>
<dbReference type="RefSeq" id="WP_284057391.1">
    <property type="nucleotide sequence ID" value="NZ_JAMSLR010000007.1"/>
</dbReference>
<evidence type="ECO:0000256" key="2">
    <source>
        <dbReference type="ARBA" id="ARBA00022694"/>
    </source>
</evidence>
<evidence type="ECO:0000256" key="1">
    <source>
        <dbReference type="ARBA" id="ARBA00007963"/>
    </source>
</evidence>
<dbReference type="InterPro" id="IPR036820">
    <property type="entry name" value="Archease_dom_sf"/>
</dbReference>
<dbReference type="AlphaFoldDB" id="A0AA42BBA1"/>
<organism evidence="6 7">
    <name type="scientific">Thermalbibacter longus</name>
    <dbReference type="NCBI Taxonomy" id="2951981"/>
    <lineage>
        <taxon>Bacteria</taxon>
        <taxon>Pseudomonadati</taxon>
        <taxon>Thermomicrobiota</taxon>
        <taxon>Thermomicrobia</taxon>
        <taxon>Thermomicrobiales</taxon>
        <taxon>Thermomicrobiaceae</taxon>
        <taxon>Thermalbibacter</taxon>
    </lineage>
</organism>
<protein>
    <submittedName>
        <fullName evidence="6">Archease</fullName>
    </submittedName>
</protein>
<evidence type="ECO:0000313" key="6">
    <source>
        <dbReference type="EMBL" id="MCM8749609.1"/>
    </source>
</evidence>
<keyword evidence="3" id="KW-0479">Metal-binding</keyword>
<dbReference type="PANTHER" id="PTHR12682:SF11">
    <property type="entry name" value="PROTEIN ARCHEASE"/>
    <property type="match status" value="1"/>
</dbReference>